<name>A0A2Z4Y8F0_SUMC1</name>
<dbReference type="Pfam" id="PF13692">
    <property type="entry name" value="Glyco_trans_1_4"/>
    <property type="match status" value="1"/>
</dbReference>
<dbReference type="PANTHER" id="PTHR12526">
    <property type="entry name" value="GLYCOSYLTRANSFERASE"/>
    <property type="match status" value="1"/>
</dbReference>
<dbReference type="SUPFAM" id="SSF53756">
    <property type="entry name" value="UDP-Glycosyltransferase/glycogen phosphorylase"/>
    <property type="match status" value="1"/>
</dbReference>
<evidence type="ECO:0000313" key="1">
    <source>
        <dbReference type="EMBL" id="AXA37098.1"/>
    </source>
</evidence>
<keyword evidence="1" id="KW-0808">Transferase</keyword>
<accession>A0A2Z4Y8F0</accession>
<dbReference type="Proteomes" id="UP000262583">
    <property type="component" value="Chromosome"/>
</dbReference>
<dbReference type="EMBL" id="CP030759">
    <property type="protein sequence ID" value="AXA37098.1"/>
    <property type="molecule type" value="Genomic_DNA"/>
</dbReference>
<organism evidence="1 2">
    <name type="scientific">Sumerlaea chitinivorans</name>
    <dbReference type="NCBI Taxonomy" id="2250252"/>
    <lineage>
        <taxon>Bacteria</taxon>
        <taxon>Candidatus Sumerlaeota</taxon>
        <taxon>Candidatus Sumerlaeia</taxon>
        <taxon>Candidatus Sumerlaeales</taxon>
        <taxon>Candidatus Sumerlaeaceae</taxon>
        <taxon>Candidatus Sumerlaea</taxon>
    </lineage>
</organism>
<proteinExistence type="predicted"/>
<dbReference type="KEGG" id="schv:BRCON_2321"/>
<dbReference type="Gene3D" id="3.40.50.2000">
    <property type="entry name" value="Glycogen Phosphorylase B"/>
    <property type="match status" value="1"/>
</dbReference>
<sequence>MTKVFLIGPGPIWGPETTFFNAQALRTWQIATVLRESGHEVILTILQTEGAARKEPNQPPLIAGEKDGLPYATVNAADPAEIVPIVQSRFDQYESDCLVAINLNAAWIASQLATSHPMWVDLYGHLMGEAQAKSCRYNSDDYLAHFWARERLVLRRGDRFSTASYCQMYATLGELGAVGRLNQYTPTHPFVDVIPAAASRIFLEIPNLRPPFLFRGKRFPPDAFAVLWSGGFNTWTDPQALAGALSLAMERDKNIYFVATGAAIPGHDEITYQQFVSEMEKSGYADRCLLLGWIEAKDLPALYRECDLGLNMDALNYETLFGTRTRLVNMMAAGLPILTTLGTELSEIIREYQLGYTVKVGDVQGYADMILHAARNTAERRTLAAKARQYALTHFSEQAVARPLLRWIQNPSRAPDNEEKIHRFPNIKNPLEAALSPLELELKTLSEIPLEELLAAHRDLRIIRNKPLVRIYRSLKRWFRTPEQ</sequence>
<gene>
    <name evidence="1" type="ORF">BRCON_2321</name>
</gene>
<protein>
    <submittedName>
        <fullName evidence="1">Glycosyltransferase domain containing protein</fullName>
    </submittedName>
</protein>
<dbReference type="AlphaFoldDB" id="A0A2Z4Y8F0"/>
<reference evidence="1 2" key="1">
    <citation type="submission" date="2018-05" db="EMBL/GenBank/DDBJ databases">
        <title>A metagenomic window into the 2 km-deep terrestrial subsurface aquifer revealed taxonomically and functionally diverse microbial community comprising novel uncultured bacterial lineages.</title>
        <authorList>
            <person name="Kadnikov V.V."/>
            <person name="Mardanov A.V."/>
            <person name="Beletsky A.V."/>
            <person name="Banks D."/>
            <person name="Pimenov N.V."/>
            <person name="Frank Y.A."/>
            <person name="Karnachuk O.V."/>
            <person name="Ravin N.V."/>
        </authorList>
    </citation>
    <scope>NUCLEOTIDE SEQUENCE [LARGE SCALE GENOMIC DNA]</scope>
    <source>
        <strain evidence="1">BY</strain>
    </source>
</reference>
<evidence type="ECO:0000313" key="2">
    <source>
        <dbReference type="Proteomes" id="UP000262583"/>
    </source>
</evidence>
<dbReference type="GO" id="GO:0016740">
    <property type="term" value="F:transferase activity"/>
    <property type="evidence" value="ECO:0007669"/>
    <property type="project" value="UniProtKB-KW"/>
</dbReference>